<sequence length="40" mass="4415">MPGSRDPISISPPEDSIEVSYISQNGEARQLFGQFQGQFT</sequence>
<comment type="caution">
    <text evidence="1">The sequence shown here is derived from an EMBL/GenBank/DDBJ whole genome shotgun (WGS) entry which is preliminary data.</text>
</comment>
<evidence type="ECO:0000313" key="1">
    <source>
        <dbReference type="EMBL" id="KKN61664.1"/>
    </source>
</evidence>
<reference evidence="1" key="1">
    <citation type="journal article" date="2015" name="Nature">
        <title>Complex archaea that bridge the gap between prokaryotes and eukaryotes.</title>
        <authorList>
            <person name="Spang A."/>
            <person name="Saw J.H."/>
            <person name="Jorgensen S.L."/>
            <person name="Zaremba-Niedzwiedzka K."/>
            <person name="Martijn J."/>
            <person name="Lind A.E."/>
            <person name="van Eijk R."/>
            <person name="Schleper C."/>
            <person name="Guy L."/>
            <person name="Ettema T.J."/>
        </authorList>
    </citation>
    <scope>NUCLEOTIDE SEQUENCE</scope>
</reference>
<organism evidence="1">
    <name type="scientific">marine sediment metagenome</name>
    <dbReference type="NCBI Taxonomy" id="412755"/>
    <lineage>
        <taxon>unclassified sequences</taxon>
        <taxon>metagenomes</taxon>
        <taxon>ecological metagenomes</taxon>
    </lineage>
</organism>
<dbReference type="AlphaFoldDB" id="A0A0F9S3L0"/>
<dbReference type="EMBL" id="LAZR01000650">
    <property type="protein sequence ID" value="KKN61664.1"/>
    <property type="molecule type" value="Genomic_DNA"/>
</dbReference>
<gene>
    <name evidence="1" type="ORF">LCGC14_0519390</name>
</gene>
<protein>
    <submittedName>
        <fullName evidence="1">Uncharacterized protein</fullName>
    </submittedName>
</protein>
<proteinExistence type="predicted"/>
<name>A0A0F9S3L0_9ZZZZ</name>
<accession>A0A0F9S3L0</accession>